<evidence type="ECO:0000313" key="8">
    <source>
        <dbReference type="EMBL" id="KAF7600444.1"/>
    </source>
</evidence>
<dbReference type="PANTHER" id="PTHR43787">
    <property type="entry name" value="FEMO COFACTOR BIOSYNTHESIS PROTEIN NIFB-RELATED"/>
    <property type="match status" value="1"/>
</dbReference>
<dbReference type="SFLD" id="SFLDS00029">
    <property type="entry name" value="Radical_SAM"/>
    <property type="match status" value="1"/>
</dbReference>
<organism evidence="9 10">
    <name type="scientific">Candidatus Dactylopiibacterium carminicum</name>
    <dbReference type="NCBI Taxonomy" id="857335"/>
    <lineage>
        <taxon>Bacteria</taxon>
        <taxon>Pseudomonadati</taxon>
        <taxon>Pseudomonadota</taxon>
        <taxon>Betaproteobacteria</taxon>
        <taxon>Rhodocyclales</taxon>
        <taxon>Rhodocyclaceae</taxon>
        <taxon>Candidatus Dactylopiibacterium</taxon>
    </lineage>
</organism>
<dbReference type="AlphaFoldDB" id="A0A272EY83"/>
<keyword evidence="3" id="KW-0949">S-adenosyl-L-methionine</keyword>
<dbReference type="Proteomes" id="UP000216107">
    <property type="component" value="Unassembled WGS sequence"/>
</dbReference>
<keyword evidence="2" id="KW-0004">4Fe-4S</keyword>
<dbReference type="GO" id="GO:0046872">
    <property type="term" value="F:metal ion binding"/>
    <property type="evidence" value="ECO:0007669"/>
    <property type="project" value="UniProtKB-KW"/>
</dbReference>
<sequence>MKYLFGPVNSRRLGRSLGIDLLPFKTCSLDCIYCECGWTTTRTLERAEWVPTEDVLGELDSVLADAPELDYVTFSGSGEPTLHRGIGRVIKHLKTRYPQYKVAVLTNATLLGDKAVQAELMAADLVSPSLDAATRKAFARICRPVRGVHIDSLIEGITDFRRNYTGQLLLEVFIAPGINDSDIELAALKAALERIEPDAIQLNRLDRPAPEPGLVAIASNEQLEAIRAYLQPLQVQIVRQRQAGEPAPWDSTALFREILAVIDKGITRLTPLSVATGIREGDLAKTLQRMAAQQLIVVDGETGAVRGRF</sequence>
<reference evidence="9 10" key="2">
    <citation type="submission" date="2017-07" db="EMBL/GenBank/DDBJ databases">
        <title>Candidatus Dactylopiibacterium carminicum, a nitrogen-fixing symbiont of the cochineal insect Dactylopius coccus and Dactylopius opuntiae (Hemiptera: Coccoidea: Dactylopiidae).</title>
        <authorList>
            <person name="Vera A."/>
        </authorList>
    </citation>
    <scope>NUCLEOTIDE SEQUENCE [LARGE SCALE GENOMIC DNA]</scope>
    <source>
        <strain evidence="9 10">NFDCM</strain>
    </source>
</reference>
<dbReference type="OrthoDB" id="9800840at2"/>
<evidence type="ECO:0000256" key="6">
    <source>
        <dbReference type="ARBA" id="ARBA00023014"/>
    </source>
</evidence>
<evidence type="ECO:0000256" key="1">
    <source>
        <dbReference type="ARBA" id="ARBA00001966"/>
    </source>
</evidence>
<keyword evidence="6" id="KW-0411">Iron-sulfur</keyword>
<dbReference type="PANTHER" id="PTHR43787:SF11">
    <property type="entry name" value="UPF0026 PROTEIN SLR1464"/>
    <property type="match status" value="1"/>
</dbReference>
<dbReference type="SFLD" id="SFLDG01083">
    <property type="entry name" value="Uncharacterised_Radical_SAM_Su"/>
    <property type="match status" value="1"/>
</dbReference>
<dbReference type="Gene3D" id="3.20.20.70">
    <property type="entry name" value="Aldolase class I"/>
    <property type="match status" value="1"/>
</dbReference>
<reference evidence="8 11" key="1">
    <citation type="submission" date="2016-08" db="EMBL/GenBank/DDBJ databases">
        <title>Candidatus Dactylopiibacterium carminicum genome sequence.</title>
        <authorList>
            <person name="Ramirez-Puebla S.T."/>
            <person name="Ormeno-Orrillo E."/>
            <person name="Vera-Ponce De Leon A."/>
            <person name="Luis L."/>
            <person name="Sanchez-Flores A."/>
            <person name="Monica R."/>
            <person name="Martinez-Romero E."/>
        </authorList>
    </citation>
    <scope>NUCLEOTIDE SEQUENCE [LARGE SCALE GENOMIC DNA]</scope>
    <source>
        <strain evidence="8">END1</strain>
    </source>
</reference>
<protein>
    <submittedName>
        <fullName evidence="9">Radical SAM protein</fullName>
    </submittedName>
</protein>
<evidence type="ECO:0000313" key="9">
    <source>
        <dbReference type="EMBL" id="PAS95065.1"/>
    </source>
</evidence>
<dbReference type="InterPro" id="IPR058240">
    <property type="entry name" value="rSAM_sf"/>
</dbReference>
<keyword evidence="5" id="KW-0408">Iron</keyword>
<dbReference type="EMBL" id="MDUX01000005">
    <property type="protein sequence ID" value="KAF7600444.1"/>
    <property type="molecule type" value="Genomic_DNA"/>
</dbReference>
<name>A0A272EY83_9RHOO</name>
<dbReference type="InterPro" id="IPR007197">
    <property type="entry name" value="rSAM"/>
</dbReference>
<evidence type="ECO:0000256" key="3">
    <source>
        <dbReference type="ARBA" id="ARBA00022691"/>
    </source>
</evidence>
<keyword evidence="11" id="KW-1185">Reference proteome</keyword>
<evidence type="ECO:0000256" key="2">
    <source>
        <dbReference type="ARBA" id="ARBA00022485"/>
    </source>
</evidence>
<dbReference type="InterPro" id="IPR013785">
    <property type="entry name" value="Aldolase_TIM"/>
</dbReference>
<dbReference type="EMBL" id="NMRN01000002">
    <property type="protein sequence ID" value="PAS95065.1"/>
    <property type="molecule type" value="Genomic_DNA"/>
</dbReference>
<comment type="cofactor">
    <cofactor evidence="1">
        <name>[4Fe-4S] cluster</name>
        <dbReference type="ChEBI" id="CHEBI:49883"/>
    </cofactor>
</comment>
<evidence type="ECO:0000256" key="4">
    <source>
        <dbReference type="ARBA" id="ARBA00022723"/>
    </source>
</evidence>
<dbReference type="InterPro" id="IPR040084">
    <property type="entry name" value="GTPase_Obg"/>
</dbReference>
<dbReference type="Proteomes" id="UP000623509">
    <property type="component" value="Unassembled WGS sequence"/>
</dbReference>
<evidence type="ECO:0000256" key="5">
    <source>
        <dbReference type="ARBA" id="ARBA00023004"/>
    </source>
</evidence>
<accession>A0A272EY83</accession>
<keyword evidence="4" id="KW-0479">Metal-binding</keyword>
<dbReference type="CDD" id="cd01335">
    <property type="entry name" value="Radical_SAM"/>
    <property type="match status" value="1"/>
</dbReference>
<feature type="domain" description="Radical SAM core" evidence="7">
    <location>
        <begin position="11"/>
        <end position="233"/>
    </location>
</feature>
<evidence type="ECO:0000313" key="10">
    <source>
        <dbReference type="Proteomes" id="UP000216107"/>
    </source>
</evidence>
<dbReference type="GO" id="GO:0003824">
    <property type="term" value="F:catalytic activity"/>
    <property type="evidence" value="ECO:0007669"/>
    <property type="project" value="InterPro"/>
</dbReference>
<evidence type="ECO:0000259" key="7">
    <source>
        <dbReference type="PROSITE" id="PS51918"/>
    </source>
</evidence>
<dbReference type="SUPFAM" id="SSF102114">
    <property type="entry name" value="Radical SAM enzymes"/>
    <property type="match status" value="1"/>
</dbReference>
<proteinExistence type="predicted"/>
<dbReference type="Pfam" id="PF04055">
    <property type="entry name" value="Radical_SAM"/>
    <property type="match status" value="1"/>
</dbReference>
<dbReference type="RefSeq" id="WP_095523358.1">
    <property type="nucleotide sequence ID" value="NZ_MDUX01000005.1"/>
</dbReference>
<evidence type="ECO:0000313" key="11">
    <source>
        <dbReference type="Proteomes" id="UP000623509"/>
    </source>
</evidence>
<gene>
    <name evidence="8" type="ORF">BGI27_02560</name>
    <name evidence="9" type="ORF">CGU29_01040</name>
</gene>
<dbReference type="PROSITE" id="PS51918">
    <property type="entry name" value="RADICAL_SAM"/>
    <property type="match status" value="1"/>
</dbReference>
<comment type="caution">
    <text evidence="9">The sequence shown here is derived from an EMBL/GenBank/DDBJ whole genome shotgun (WGS) entry which is preliminary data.</text>
</comment>
<dbReference type="GO" id="GO:0051539">
    <property type="term" value="F:4 iron, 4 sulfur cluster binding"/>
    <property type="evidence" value="ECO:0007669"/>
    <property type="project" value="UniProtKB-KW"/>
</dbReference>